<dbReference type="Proteomes" id="UP000094112">
    <property type="component" value="Unassembled WGS sequence"/>
</dbReference>
<sequence>MLEDDDLKHLIWWSSTNESFVITPGEEFSKALAQYFKHTNVASFVRQLNMYGFHKVSDGNTTENSEVTTWEFRHSSGSFRKGDIDSLKSIKRR</sequence>
<dbReference type="SMART" id="SM00415">
    <property type="entry name" value="HSF"/>
    <property type="match status" value="1"/>
</dbReference>
<comment type="subcellular location">
    <subcellularLocation>
        <location evidence="1">Nucleus</location>
    </subcellularLocation>
</comment>
<accession>A0A1E3P4C2</accession>
<evidence type="ECO:0000256" key="1">
    <source>
        <dbReference type="ARBA" id="ARBA00004123"/>
    </source>
</evidence>
<protein>
    <recommendedName>
        <fullName evidence="8">Heat shock transcription factor</fullName>
    </recommendedName>
    <alternativeName>
        <fullName evidence="9">Heat shock factor protein</fullName>
    </alternativeName>
</protein>
<keyword evidence="5" id="KW-0539">Nucleus</keyword>
<name>A0A1E3P4C2_WICAA</name>
<dbReference type="GO" id="GO:0003700">
    <property type="term" value="F:DNA-binding transcription factor activity"/>
    <property type="evidence" value="ECO:0007669"/>
    <property type="project" value="InterPro"/>
</dbReference>
<evidence type="ECO:0000256" key="4">
    <source>
        <dbReference type="ARBA" id="ARBA00023163"/>
    </source>
</evidence>
<dbReference type="Gene3D" id="1.10.10.10">
    <property type="entry name" value="Winged helix-like DNA-binding domain superfamily/Winged helix DNA-binding domain"/>
    <property type="match status" value="1"/>
</dbReference>
<evidence type="ECO:0000313" key="13">
    <source>
        <dbReference type="Proteomes" id="UP000094112"/>
    </source>
</evidence>
<dbReference type="GeneID" id="30198247"/>
<dbReference type="Pfam" id="PF00447">
    <property type="entry name" value="HSF_DNA-bind"/>
    <property type="match status" value="1"/>
</dbReference>
<dbReference type="SUPFAM" id="SSF46785">
    <property type="entry name" value="Winged helix' DNA-binding domain"/>
    <property type="match status" value="1"/>
</dbReference>
<evidence type="ECO:0000256" key="8">
    <source>
        <dbReference type="ARBA" id="ARBA00068818"/>
    </source>
</evidence>
<evidence type="ECO:0000256" key="7">
    <source>
        <dbReference type="ARBA" id="ARBA00062447"/>
    </source>
</evidence>
<evidence type="ECO:0000313" key="12">
    <source>
        <dbReference type="EMBL" id="ODQ60275.1"/>
    </source>
</evidence>
<dbReference type="OrthoDB" id="60033at2759"/>
<comment type="subunit">
    <text evidence="7">Homotrimer. Homotrimerization increases the affinity of HSF1 to DNA.</text>
</comment>
<proteinExistence type="inferred from homology"/>
<dbReference type="RefSeq" id="XP_019039482.1">
    <property type="nucleotide sequence ID" value="XM_019181001.1"/>
</dbReference>
<evidence type="ECO:0000256" key="6">
    <source>
        <dbReference type="ARBA" id="ARBA00059868"/>
    </source>
</evidence>
<feature type="non-terminal residue" evidence="12">
    <location>
        <position position="93"/>
    </location>
</feature>
<dbReference type="GO" id="GO:0032993">
    <property type="term" value="C:protein-DNA complex"/>
    <property type="evidence" value="ECO:0007669"/>
    <property type="project" value="UniProtKB-ARBA"/>
</dbReference>
<evidence type="ECO:0000256" key="10">
    <source>
        <dbReference type="RuleBase" id="RU004020"/>
    </source>
</evidence>
<comment type="similarity">
    <text evidence="10">Belongs to the HSF family.</text>
</comment>
<dbReference type="PANTHER" id="PTHR10015:SF396">
    <property type="entry name" value="FLOCCULATION SUPPRESSION PROTEIN"/>
    <property type="match status" value="1"/>
</dbReference>
<dbReference type="PRINTS" id="PR00056">
    <property type="entry name" value="HSFDOMAIN"/>
</dbReference>
<keyword evidence="13" id="KW-1185">Reference proteome</keyword>
<dbReference type="InterPro" id="IPR036390">
    <property type="entry name" value="WH_DNA-bd_sf"/>
</dbReference>
<evidence type="ECO:0000256" key="3">
    <source>
        <dbReference type="ARBA" id="ARBA00023125"/>
    </source>
</evidence>
<evidence type="ECO:0000256" key="5">
    <source>
        <dbReference type="ARBA" id="ARBA00023242"/>
    </source>
</evidence>
<keyword evidence="4" id="KW-0804">Transcription</keyword>
<reference evidence="12 13" key="1">
    <citation type="journal article" date="2016" name="Proc. Natl. Acad. Sci. U.S.A.">
        <title>Comparative genomics of biotechnologically important yeasts.</title>
        <authorList>
            <person name="Riley R."/>
            <person name="Haridas S."/>
            <person name="Wolfe K.H."/>
            <person name="Lopes M.R."/>
            <person name="Hittinger C.T."/>
            <person name="Goeker M."/>
            <person name="Salamov A.A."/>
            <person name="Wisecaver J.H."/>
            <person name="Long T.M."/>
            <person name="Calvey C.H."/>
            <person name="Aerts A.L."/>
            <person name="Barry K.W."/>
            <person name="Choi C."/>
            <person name="Clum A."/>
            <person name="Coughlan A.Y."/>
            <person name="Deshpande S."/>
            <person name="Douglass A.P."/>
            <person name="Hanson S.J."/>
            <person name="Klenk H.-P."/>
            <person name="LaButti K.M."/>
            <person name="Lapidus A."/>
            <person name="Lindquist E.A."/>
            <person name="Lipzen A.M."/>
            <person name="Meier-Kolthoff J.P."/>
            <person name="Ohm R.A."/>
            <person name="Otillar R.P."/>
            <person name="Pangilinan J.L."/>
            <person name="Peng Y."/>
            <person name="Rokas A."/>
            <person name="Rosa C.A."/>
            <person name="Scheuner C."/>
            <person name="Sibirny A.A."/>
            <person name="Slot J.C."/>
            <person name="Stielow J.B."/>
            <person name="Sun H."/>
            <person name="Kurtzman C.P."/>
            <person name="Blackwell M."/>
            <person name="Grigoriev I.V."/>
            <person name="Jeffries T.W."/>
        </authorList>
    </citation>
    <scope>NUCLEOTIDE SEQUENCE [LARGE SCALE GENOMIC DNA]</scope>
    <source>
        <strain evidence="13">ATCC 58044 / CBS 1984 / NCYC 433 / NRRL Y-366-8</strain>
    </source>
</reference>
<dbReference type="InterPro" id="IPR036388">
    <property type="entry name" value="WH-like_DNA-bd_sf"/>
</dbReference>
<comment type="function">
    <text evidence="6">DNA-binding transcription factor that specifically binds heat shock promoter elements (HSE) and activates transcription.</text>
</comment>
<evidence type="ECO:0000256" key="2">
    <source>
        <dbReference type="ARBA" id="ARBA00023015"/>
    </source>
</evidence>
<dbReference type="GO" id="GO:0005634">
    <property type="term" value="C:nucleus"/>
    <property type="evidence" value="ECO:0007669"/>
    <property type="project" value="UniProtKB-SubCell"/>
</dbReference>
<keyword evidence="2" id="KW-0805">Transcription regulation</keyword>
<dbReference type="STRING" id="683960.A0A1E3P4C2"/>
<organism evidence="12 13">
    <name type="scientific">Wickerhamomyces anomalus (strain ATCC 58044 / CBS 1984 / NCYC 433 / NRRL Y-366-8)</name>
    <name type="common">Yeast</name>
    <name type="synonym">Hansenula anomala</name>
    <dbReference type="NCBI Taxonomy" id="683960"/>
    <lineage>
        <taxon>Eukaryota</taxon>
        <taxon>Fungi</taxon>
        <taxon>Dikarya</taxon>
        <taxon>Ascomycota</taxon>
        <taxon>Saccharomycotina</taxon>
        <taxon>Saccharomycetes</taxon>
        <taxon>Phaffomycetales</taxon>
        <taxon>Wickerhamomycetaceae</taxon>
        <taxon>Wickerhamomyces</taxon>
    </lineage>
</organism>
<dbReference type="PROSITE" id="PS00434">
    <property type="entry name" value="HSF_DOMAIN"/>
    <property type="match status" value="1"/>
</dbReference>
<gene>
    <name evidence="12" type="ORF">WICANDRAFT_23713</name>
</gene>
<dbReference type="PANTHER" id="PTHR10015">
    <property type="entry name" value="HEAT SHOCK TRANSCRIPTION FACTOR"/>
    <property type="match status" value="1"/>
</dbReference>
<dbReference type="EMBL" id="KV454210">
    <property type="protein sequence ID" value="ODQ60275.1"/>
    <property type="molecule type" value="Genomic_DNA"/>
</dbReference>
<dbReference type="AlphaFoldDB" id="A0A1E3P4C2"/>
<keyword evidence="3" id="KW-0238">DNA-binding</keyword>
<evidence type="ECO:0000256" key="9">
    <source>
        <dbReference type="ARBA" id="ARBA00084017"/>
    </source>
</evidence>
<evidence type="ECO:0000259" key="11">
    <source>
        <dbReference type="PROSITE" id="PS00434"/>
    </source>
</evidence>
<dbReference type="GO" id="GO:0043565">
    <property type="term" value="F:sequence-specific DNA binding"/>
    <property type="evidence" value="ECO:0007669"/>
    <property type="project" value="InterPro"/>
</dbReference>
<dbReference type="InterPro" id="IPR000232">
    <property type="entry name" value="HSF_DNA-bd"/>
</dbReference>
<dbReference type="FunFam" id="1.10.10.10:FF:000027">
    <property type="entry name" value="Heat shock transcription factor 1"/>
    <property type="match status" value="1"/>
</dbReference>
<feature type="domain" description="HSF-type DNA-binding" evidence="11">
    <location>
        <begin position="32"/>
        <end position="56"/>
    </location>
</feature>